<evidence type="ECO:0000313" key="1">
    <source>
        <dbReference type="EMBL" id="KAH0555782.1"/>
    </source>
</evidence>
<comment type="caution">
    <text evidence="1">The sequence shown here is derived from an EMBL/GenBank/DDBJ whole genome shotgun (WGS) entry which is preliminary data.</text>
</comment>
<dbReference type="AlphaFoldDB" id="A0A9P8L3V1"/>
<protein>
    <submittedName>
        <fullName evidence="1">Uncharacterized protein</fullName>
    </submittedName>
</protein>
<proteinExistence type="predicted"/>
<accession>A0A9P8L3V1</accession>
<feature type="non-terminal residue" evidence="1">
    <location>
        <position position="1"/>
    </location>
</feature>
<sequence length="64" mass="6719">PKTREAMSSQVAAVAIVGITEKTKGSFEVTLFDNPSILAKLAALGNGKWFNQSITDGIQVSAPI</sequence>
<name>A0A9P8L3V1_9PEZI</name>
<gene>
    <name evidence="1" type="ORF">GP486_006274</name>
</gene>
<organism evidence="1 2">
    <name type="scientific">Trichoglossum hirsutum</name>
    <dbReference type="NCBI Taxonomy" id="265104"/>
    <lineage>
        <taxon>Eukaryota</taxon>
        <taxon>Fungi</taxon>
        <taxon>Dikarya</taxon>
        <taxon>Ascomycota</taxon>
        <taxon>Pezizomycotina</taxon>
        <taxon>Geoglossomycetes</taxon>
        <taxon>Geoglossales</taxon>
        <taxon>Geoglossaceae</taxon>
        <taxon>Trichoglossum</taxon>
    </lineage>
</organism>
<reference evidence="1" key="1">
    <citation type="submission" date="2021-03" db="EMBL/GenBank/DDBJ databases">
        <title>Comparative genomics and phylogenomic investigation of the class Geoglossomycetes provide insights into ecological specialization and systematics.</title>
        <authorList>
            <person name="Melie T."/>
            <person name="Pirro S."/>
            <person name="Miller A.N."/>
            <person name="Quandt A."/>
        </authorList>
    </citation>
    <scope>NUCLEOTIDE SEQUENCE</scope>
    <source>
        <strain evidence="1">CAQ_001_2017</strain>
    </source>
</reference>
<evidence type="ECO:0000313" key="2">
    <source>
        <dbReference type="Proteomes" id="UP000750711"/>
    </source>
</evidence>
<keyword evidence="2" id="KW-1185">Reference proteome</keyword>
<dbReference type="EMBL" id="JAGHQM010001360">
    <property type="protein sequence ID" value="KAH0555782.1"/>
    <property type="molecule type" value="Genomic_DNA"/>
</dbReference>
<dbReference type="Proteomes" id="UP000750711">
    <property type="component" value="Unassembled WGS sequence"/>
</dbReference>